<comment type="caution">
    <text evidence="1">The sequence shown here is derived from an EMBL/GenBank/DDBJ whole genome shotgun (WGS) entry which is preliminary data.</text>
</comment>
<sequence>MDWAAVKIDDDHAAALRAFLDGDVETWEDLYSRMTTDEAAAGYMSMIYAGFVVAVRRRFSPTYTTPEIVRWVADLRMTLGDDGEQLNPRVTENLMRDVLGDPDLRSDDGIDDPYAVIPAQCAVLSELAAEVVIDEATLEEFIKDSVDFAEQWVSARQGQTREAAAPESVRRNADA</sequence>
<dbReference type="OrthoDB" id="3478209at2"/>
<proteinExistence type="predicted"/>
<accession>A0A372GAR7</accession>
<organism evidence="1 2">
    <name type="scientific">Actinomadura spongiicola</name>
    <dbReference type="NCBI Taxonomy" id="2303421"/>
    <lineage>
        <taxon>Bacteria</taxon>
        <taxon>Bacillati</taxon>
        <taxon>Actinomycetota</taxon>
        <taxon>Actinomycetes</taxon>
        <taxon>Streptosporangiales</taxon>
        <taxon>Thermomonosporaceae</taxon>
        <taxon>Actinomadura</taxon>
    </lineage>
</organism>
<evidence type="ECO:0000313" key="2">
    <source>
        <dbReference type="Proteomes" id="UP000262882"/>
    </source>
</evidence>
<gene>
    <name evidence="1" type="ORF">D0T12_27205</name>
</gene>
<protein>
    <submittedName>
        <fullName evidence="1">Uncharacterized protein</fullName>
    </submittedName>
</protein>
<evidence type="ECO:0000313" key="1">
    <source>
        <dbReference type="EMBL" id="RFS82488.1"/>
    </source>
</evidence>
<keyword evidence="2" id="KW-1185">Reference proteome</keyword>
<dbReference type="EMBL" id="QVNQ01000009">
    <property type="protein sequence ID" value="RFS82488.1"/>
    <property type="molecule type" value="Genomic_DNA"/>
</dbReference>
<name>A0A372GAR7_9ACTN</name>
<dbReference type="Proteomes" id="UP000262882">
    <property type="component" value="Unassembled WGS sequence"/>
</dbReference>
<dbReference type="AlphaFoldDB" id="A0A372GAR7"/>
<dbReference type="RefSeq" id="WP_117402872.1">
    <property type="nucleotide sequence ID" value="NZ_QVNQ01000009.1"/>
</dbReference>
<reference evidence="1 2" key="1">
    <citation type="submission" date="2018-08" db="EMBL/GenBank/DDBJ databases">
        <title>Actinomadura spongicola sp. nov., isolated from marine sponge Leucetta chagosensis.</title>
        <authorList>
            <person name="Li L."/>
            <person name="Lin H.W."/>
        </authorList>
    </citation>
    <scope>NUCLEOTIDE SEQUENCE [LARGE SCALE GENOMIC DNA]</scope>
    <source>
        <strain evidence="1 2">LHW52907</strain>
    </source>
</reference>